<dbReference type="InterPro" id="IPR013763">
    <property type="entry name" value="Cyclin-like_dom"/>
</dbReference>
<dbReference type="InterPro" id="IPR036915">
    <property type="entry name" value="Cyclin-like_sf"/>
</dbReference>
<feature type="domain" description="Cyclin C-terminal" evidence="8">
    <location>
        <begin position="287"/>
        <end position="410"/>
    </location>
</feature>
<feature type="domain" description="Cyclin-like" evidence="7">
    <location>
        <begin position="194"/>
        <end position="278"/>
    </location>
</feature>
<evidence type="ECO:0000256" key="5">
    <source>
        <dbReference type="RuleBase" id="RU000383"/>
    </source>
</evidence>
<feature type="domain" description="Cyclin-like" evidence="7">
    <location>
        <begin position="291"/>
        <end position="379"/>
    </location>
</feature>
<dbReference type="InterPro" id="IPR039361">
    <property type="entry name" value="Cyclin"/>
</dbReference>
<dbReference type="Pfam" id="PF00134">
    <property type="entry name" value="Cyclin_N"/>
    <property type="match status" value="1"/>
</dbReference>
<dbReference type="OrthoDB" id="5590282at2759"/>
<dbReference type="InterPro" id="IPR004367">
    <property type="entry name" value="Cyclin_C-dom"/>
</dbReference>
<dbReference type="SMART" id="SM01332">
    <property type="entry name" value="Cyclin_C"/>
    <property type="match status" value="1"/>
</dbReference>
<dbReference type="Proteomes" id="UP000239757">
    <property type="component" value="Unassembled WGS sequence"/>
</dbReference>
<dbReference type="InterPro" id="IPR048258">
    <property type="entry name" value="Cyclins_cyclin-box"/>
</dbReference>
<feature type="region of interest" description="Disordered" evidence="6">
    <location>
        <begin position="1"/>
        <end position="25"/>
    </location>
</feature>
<dbReference type="Pfam" id="PF02984">
    <property type="entry name" value="Cyclin_C"/>
    <property type="match status" value="1"/>
</dbReference>
<dbReference type="CDD" id="cd20562">
    <property type="entry name" value="CYCLIN_AtCycA_like_rpt1"/>
    <property type="match status" value="1"/>
</dbReference>
<keyword evidence="3 5" id="KW-0195">Cyclin</keyword>
<dbReference type="SUPFAM" id="SSF47954">
    <property type="entry name" value="Cyclin-like"/>
    <property type="match status" value="2"/>
</dbReference>
<keyword evidence="4" id="KW-0131">Cell cycle</keyword>
<feature type="compositionally biased region" description="Polar residues" evidence="6">
    <location>
        <begin position="7"/>
        <end position="16"/>
    </location>
</feature>
<organism evidence="9 10">
    <name type="scientific">Gossypium barbadense</name>
    <name type="common">Sea Island cotton</name>
    <name type="synonym">Hibiscus barbadensis</name>
    <dbReference type="NCBI Taxonomy" id="3634"/>
    <lineage>
        <taxon>Eukaryota</taxon>
        <taxon>Viridiplantae</taxon>
        <taxon>Streptophyta</taxon>
        <taxon>Embryophyta</taxon>
        <taxon>Tracheophyta</taxon>
        <taxon>Spermatophyta</taxon>
        <taxon>Magnoliopsida</taxon>
        <taxon>eudicotyledons</taxon>
        <taxon>Gunneridae</taxon>
        <taxon>Pentapetalae</taxon>
        <taxon>rosids</taxon>
        <taxon>malvids</taxon>
        <taxon>Malvales</taxon>
        <taxon>Malvaceae</taxon>
        <taxon>Malvoideae</taxon>
        <taxon>Gossypium</taxon>
    </lineage>
</organism>
<dbReference type="PROSITE" id="PS00292">
    <property type="entry name" value="CYCLINS"/>
    <property type="match status" value="1"/>
</dbReference>
<evidence type="ECO:0000313" key="9">
    <source>
        <dbReference type="EMBL" id="PPR93243.1"/>
    </source>
</evidence>
<keyword evidence="2" id="KW-0132">Cell division</keyword>
<sequence>MAFASVYSPSGKTSKQTIRDPSEKNKEMVENIFMGIPSDEEDVKAKLAEDLSKIRMMEAHENSLPVKLDERGVAEPTCLGAREYAVENSMLPIQAFTMPFGHQSPKRKGLCSFYNHQRKGYRSYVEDDVCKKLGVSKDVVDIDSNLKDPRICSLYAPDIYNNIRVTELNRRPSTNYMEQVQRDITPSMRAILIDWLVEVSEEYKLVPDTLYLTVSLIDRFLSHNVIEKQRLQLVGVSCMLIASKYEEICAPRVEEFCFITDNTYSSGEVLKMERKILNFLYFQLSVPTTKTFLRRFIQAAQATYKDPCIELEFLANYLAELSLVEYNFLKFLPSLIAASAVFLARWTLNQSVHPWDPTLEHYTSYKASELKTTVLALEDLQLNTNGCSLNAIHDKYKQQKFKCVATMSSPEKVISVFSRR</sequence>
<evidence type="ECO:0000256" key="3">
    <source>
        <dbReference type="ARBA" id="ARBA00023127"/>
    </source>
</evidence>
<reference evidence="9 10" key="1">
    <citation type="submission" date="2015-01" db="EMBL/GenBank/DDBJ databases">
        <title>Genome of allotetraploid Gossypium barbadense reveals genomic plasticity and fiber elongation in cotton evolution.</title>
        <authorList>
            <person name="Chen X."/>
            <person name="Liu X."/>
            <person name="Zhao B."/>
            <person name="Zheng H."/>
            <person name="Hu Y."/>
            <person name="Lu G."/>
            <person name="Yang C."/>
            <person name="Chen J."/>
            <person name="Shan C."/>
            <person name="Zhang L."/>
            <person name="Zhou Y."/>
            <person name="Wang L."/>
            <person name="Guo W."/>
            <person name="Bai Y."/>
            <person name="Ruan J."/>
            <person name="Shangguan X."/>
            <person name="Mao Y."/>
            <person name="Jiang J."/>
            <person name="Zhu Y."/>
            <person name="Lei J."/>
            <person name="Kang H."/>
            <person name="Chen S."/>
            <person name="He X."/>
            <person name="Wang R."/>
            <person name="Wang Y."/>
            <person name="Chen J."/>
            <person name="Wang L."/>
            <person name="Yu S."/>
            <person name="Wang B."/>
            <person name="Wei J."/>
            <person name="Song S."/>
            <person name="Lu X."/>
            <person name="Gao Z."/>
            <person name="Gu W."/>
            <person name="Deng X."/>
            <person name="Ma D."/>
            <person name="Wang S."/>
            <person name="Liang W."/>
            <person name="Fang L."/>
            <person name="Cai C."/>
            <person name="Zhu X."/>
            <person name="Zhou B."/>
            <person name="Zhang Y."/>
            <person name="Chen Z."/>
            <person name="Xu S."/>
            <person name="Zhu R."/>
            <person name="Wang S."/>
            <person name="Zhang T."/>
            <person name="Zhao G."/>
        </authorList>
    </citation>
    <scope>NUCLEOTIDE SEQUENCE [LARGE SCALE GENOMIC DNA]</scope>
    <source>
        <strain evidence="10">cv. Xinhai21</strain>
        <tissue evidence="9">Leaf</tissue>
    </source>
</reference>
<evidence type="ECO:0000256" key="4">
    <source>
        <dbReference type="ARBA" id="ARBA00023306"/>
    </source>
</evidence>
<dbReference type="FunFam" id="1.10.472.10:FF:000013">
    <property type="entry name" value="Cyclin A1"/>
    <property type="match status" value="1"/>
</dbReference>
<evidence type="ECO:0000259" key="7">
    <source>
        <dbReference type="SMART" id="SM00385"/>
    </source>
</evidence>
<dbReference type="SMART" id="SM00385">
    <property type="entry name" value="CYCLIN"/>
    <property type="match status" value="2"/>
</dbReference>
<evidence type="ECO:0000313" key="10">
    <source>
        <dbReference type="Proteomes" id="UP000239757"/>
    </source>
</evidence>
<dbReference type="InterPro" id="IPR006671">
    <property type="entry name" value="Cyclin_N"/>
</dbReference>
<evidence type="ECO:0000256" key="2">
    <source>
        <dbReference type="ARBA" id="ARBA00022618"/>
    </source>
</evidence>
<protein>
    <submittedName>
        <fullName evidence="9">Uncharacterized protein</fullName>
    </submittedName>
</protein>
<dbReference type="EMBL" id="KZ666839">
    <property type="protein sequence ID" value="PPR93243.1"/>
    <property type="molecule type" value="Genomic_DNA"/>
</dbReference>
<comment type="similarity">
    <text evidence="1">Belongs to the cyclin family. Cyclin AB subfamily.</text>
</comment>
<dbReference type="FunFam" id="1.10.472.10:FF:000167">
    <property type="entry name" value="Mitotic cyclin 6"/>
    <property type="match status" value="1"/>
</dbReference>
<gene>
    <name evidence="9" type="ORF">GOBAR_AA27428</name>
</gene>
<dbReference type="AlphaFoldDB" id="A0A2P5WQ90"/>
<dbReference type="GO" id="GO:0051301">
    <property type="term" value="P:cell division"/>
    <property type="evidence" value="ECO:0007669"/>
    <property type="project" value="UniProtKB-KW"/>
</dbReference>
<evidence type="ECO:0000256" key="1">
    <source>
        <dbReference type="ARBA" id="ARBA00006955"/>
    </source>
</evidence>
<evidence type="ECO:0000256" key="6">
    <source>
        <dbReference type="SAM" id="MobiDB-lite"/>
    </source>
</evidence>
<dbReference type="CDD" id="cd20506">
    <property type="entry name" value="CYCLIN_AtCycA-like_rpt2"/>
    <property type="match status" value="1"/>
</dbReference>
<proteinExistence type="inferred from homology"/>
<accession>A0A2P5WQ90</accession>
<name>A0A2P5WQ90_GOSBA</name>
<dbReference type="Gene3D" id="1.10.472.10">
    <property type="entry name" value="Cyclin-like"/>
    <property type="match status" value="2"/>
</dbReference>
<dbReference type="PANTHER" id="PTHR10177">
    <property type="entry name" value="CYCLINS"/>
    <property type="match status" value="1"/>
</dbReference>
<evidence type="ECO:0000259" key="8">
    <source>
        <dbReference type="SMART" id="SM01332"/>
    </source>
</evidence>